<evidence type="ECO:0000313" key="2">
    <source>
        <dbReference type="EMBL" id="BAD35364.1"/>
    </source>
</evidence>
<reference evidence="3" key="1">
    <citation type="journal article" date="2005" name="Nature">
        <title>The map-based sequence of the rice genome.</title>
        <authorList>
            <consortium name="International rice genome sequencing project (IRGSP)"/>
            <person name="Matsumoto T."/>
            <person name="Wu J."/>
            <person name="Kanamori H."/>
            <person name="Katayose Y."/>
            <person name="Fujisawa M."/>
            <person name="Namiki N."/>
            <person name="Mizuno H."/>
            <person name="Yamamoto K."/>
            <person name="Antonio B.A."/>
            <person name="Baba T."/>
            <person name="Sakata K."/>
            <person name="Nagamura Y."/>
            <person name="Aoki H."/>
            <person name="Arikawa K."/>
            <person name="Arita K."/>
            <person name="Bito T."/>
            <person name="Chiden Y."/>
            <person name="Fujitsuka N."/>
            <person name="Fukunaka R."/>
            <person name="Hamada M."/>
            <person name="Harada C."/>
            <person name="Hayashi A."/>
            <person name="Hijishita S."/>
            <person name="Honda M."/>
            <person name="Hosokawa S."/>
            <person name="Ichikawa Y."/>
            <person name="Idonuma A."/>
            <person name="Iijima M."/>
            <person name="Ikeda M."/>
            <person name="Ikeno M."/>
            <person name="Ito K."/>
            <person name="Ito S."/>
            <person name="Ito T."/>
            <person name="Ito Y."/>
            <person name="Ito Y."/>
            <person name="Iwabuchi A."/>
            <person name="Kamiya K."/>
            <person name="Karasawa W."/>
            <person name="Kurita K."/>
            <person name="Katagiri S."/>
            <person name="Kikuta A."/>
            <person name="Kobayashi H."/>
            <person name="Kobayashi N."/>
            <person name="Machita K."/>
            <person name="Maehara T."/>
            <person name="Masukawa M."/>
            <person name="Mizubayashi T."/>
            <person name="Mukai Y."/>
            <person name="Nagasaki H."/>
            <person name="Nagata Y."/>
            <person name="Naito S."/>
            <person name="Nakashima M."/>
            <person name="Nakama Y."/>
            <person name="Nakamichi Y."/>
            <person name="Nakamura M."/>
            <person name="Meguro A."/>
            <person name="Negishi M."/>
            <person name="Ohta I."/>
            <person name="Ohta T."/>
            <person name="Okamoto M."/>
            <person name="Ono N."/>
            <person name="Saji S."/>
            <person name="Sakaguchi M."/>
            <person name="Sakai K."/>
            <person name="Shibata M."/>
            <person name="Shimokawa T."/>
            <person name="Song J."/>
            <person name="Takazaki Y."/>
            <person name="Terasawa K."/>
            <person name="Tsugane M."/>
            <person name="Tsuji K."/>
            <person name="Ueda S."/>
            <person name="Waki K."/>
            <person name="Yamagata H."/>
            <person name="Yamamoto M."/>
            <person name="Yamamoto S."/>
            <person name="Yamane H."/>
            <person name="Yoshiki S."/>
            <person name="Yoshihara R."/>
            <person name="Yukawa K."/>
            <person name="Zhong H."/>
            <person name="Yano M."/>
            <person name="Yuan Q."/>
            <person name="Ouyang S."/>
            <person name="Liu J."/>
            <person name="Jones K.M."/>
            <person name="Gansberger K."/>
            <person name="Moffat K."/>
            <person name="Hill J."/>
            <person name="Bera J."/>
            <person name="Fadrosh D."/>
            <person name="Jin S."/>
            <person name="Johri S."/>
            <person name="Kim M."/>
            <person name="Overton L."/>
            <person name="Reardon M."/>
            <person name="Tsitrin T."/>
            <person name="Vuong H."/>
            <person name="Weaver B."/>
            <person name="Ciecko A."/>
            <person name="Tallon L."/>
            <person name="Jackson J."/>
            <person name="Pai G."/>
            <person name="Aken S.V."/>
            <person name="Utterback T."/>
            <person name="Reidmuller S."/>
            <person name="Feldblyum T."/>
            <person name="Hsiao J."/>
            <person name="Zismann V."/>
            <person name="Iobst S."/>
            <person name="de Vazeille A.R."/>
            <person name="Buell C.R."/>
            <person name="Ying K."/>
            <person name="Li Y."/>
            <person name="Lu T."/>
            <person name="Huang Y."/>
            <person name="Zhao Q."/>
            <person name="Feng Q."/>
            <person name="Zhang L."/>
            <person name="Zhu J."/>
            <person name="Weng Q."/>
            <person name="Mu J."/>
            <person name="Lu Y."/>
            <person name="Fan D."/>
            <person name="Liu Y."/>
            <person name="Guan J."/>
            <person name="Zhang Y."/>
            <person name="Yu S."/>
            <person name="Liu X."/>
            <person name="Zhang Y."/>
            <person name="Hong G."/>
            <person name="Han B."/>
            <person name="Choisne N."/>
            <person name="Demange N."/>
            <person name="Orjeda G."/>
            <person name="Samain S."/>
            <person name="Cattolico L."/>
            <person name="Pelletier E."/>
            <person name="Couloux A."/>
            <person name="Segurens B."/>
            <person name="Wincker P."/>
            <person name="D'Hont A."/>
            <person name="Scarpelli C."/>
            <person name="Weissenbach J."/>
            <person name="Salanoubat M."/>
            <person name="Quetier F."/>
            <person name="Yu Y."/>
            <person name="Kim H.R."/>
            <person name="Rambo T."/>
            <person name="Currie J."/>
            <person name="Collura K."/>
            <person name="Luo M."/>
            <person name="Yang T."/>
            <person name="Ammiraju J.S.S."/>
            <person name="Engler F."/>
            <person name="Soderlund C."/>
            <person name="Wing R.A."/>
            <person name="Palmer L.E."/>
            <person name="de la Bastide M."/>
            <person name="Spiegel L."/>
            <person name="Nascimento L."/>
            <person name="Zutavern T."/>
            <person name="O'Shaughnessy A."/>
            <person name="Dike S."/>
            <person name="Dedhia N."/>
            <person name="Preston R."/>
            <person name="Balija V."/>
            <person name="McCombie W.R."/>
            <person name="Chow T."/>
            <person name="Chen H."/>
            <person name="Chung M."/>
            <person name="Chen C."/>
            <person name="Shaw J."/>
            <person name="Wu H."/>
            <person name="Hsiao K."/>
            <person name="Chao Y."/>
            <person name="Chu M."/>
            <person name="Cheng C."/>
            <person name="Hour A."/>
            <person name="Lee P."/>
            <person name="Lin S."/>
            <person name="Lin Y."/>
            <person name="Liou J."/>
            <person name="Liu S."/>
            <person name="Hsing Y."/>
            <person name="Raghuvanshi S."/>
            <person name="Mohanty A."/>
            <person name="Bharti A.K."/>
            <person name="Gaur A."/>
            <person name="Gupta V."/>
            <person name="Kumar D."/>
            <person name="Ravi V."/>
            <person name="Vij S."/>
            <person name="Kapur A."/>
            <person name="Khurana P."/>
            <person name="Khurana P."/>
            <person name="Khurana J.P."/>
            <person name="Tyagi A.K."/>
            <person name="Gaikwad K."/>
            <person name="Singh A."/>
            <person name="Dalal V."/>
            <person name="Srivastava S."/>
            <person name="Dixit A."/>
            <person name="Pal A.K."/>
            <person name="Ghazi I.A."/>
            <person name="Yadav M."/>
            <person name="Pandit A."/>
            <person name="Bhargava A."/>
            <person name="Sureshbabu K."/>
            <person name="Batra K."/>
            <person name="Sharma T.R."/>
            <person name="Mohapatra T."/>
            <person name="Singh N.K."/>
            <person name="Messing J."/>
            <person name="Nelson A.B."/>
            <person name="Fuks G."/>
            <person name="Kavchok S."/>
            <person name="Keizer G."/>
            <person name="Linton E."/>
            <person name="Llaca V."/>
            <person name="Song R."/>
            <person name="Tanyolac B."/>
            <person name="Young S."/>
            <person name="Ho-Il K."/>
            <person name="Hahn J.H."/>
            <person name="Sangsakoo G."/>
            <person name="Vanavichit A."/>
            <person name="de Mattos Luiz.A.T."/>
            <person name="Zimmer P.D."/>
            <person name="Malone G."/>
            <person name="Dellagostin O."/>
            <person name="de Oliveira A.C."/>
            <person name="Bevan M."/>
            <person name="Bancroft I."/>
            <person name="Minx P."/>
            <person name="Cordum H."/>
            <person name="Wilson R."/>
            <person name="Cheng Z."/>
            <person name="Jin W."/>
            <person name="Jiang J."/>
            <person name="Leong S.A."/>
            <person name="Iwama H."/>
            <person name="Gojobori T."/>
            <person name="Itoh T."/>
            <person name="Niimura Y."/>
            <person name="Fujii Y."/>
            <person name="Habara T."/>
            <person name="Sakai H."/>
            <person name="Sato Y."/>
            <person name="Wilson G."/>
            <person name="Kumar K."/>
            <person name="McCouch S."/>
            <person name="Juretic N."/>
            <person name="Hoen D."/>
            <person name="Wright S."/>
            <person name="Bruskiewich R."/>
            <person name="Bureau T."/>
            <person name="Miyao A."/>
            <person name="Hirochika H."/>
            <person name="Nishikawa T."/>
            <person name="Kadowaki K."/>
            <person name="Sugiura M."/>
            <person name="Burr B."/>
            <person name="Sasaki T."/>
        </authorList>
    </citation>
    <scope>NUCLEOTIDE SEQUENCE [LARGE SCALE GENOMIC DNA]</scope>
    <source>
        <strain evidence="3">cv. Nipponbare</strain>
    </source>
</reference>
<dbReference type="AlphaFoldDB" id="Q69XW3"/>
<protein>
    <submittedName>
        <fullName evidence="2">Uncharacterized protein</fullName>
    </submittedName>
</protein>
<dbReference type="EMBL" id="AP003539">
    <property type="protein sequence ID" value="BAD35364.1"/>
    <property type="molecule type" value="Genomic_DNA"/>
</dbReference>
<evidence type="ECO:0000256" key="1">
    <source>
        <dbReference type="SAM" id="MobiDB-lite"/>
    </source>
</evidence>
<feature type="region of interest" description="Disordered" evidence="1">
    <location>
        <begin position="1"/>
        <end position="81"/>
    </location>
</feature>
<evidence type="ECO:0000313" key="3">
    <source>
        <dbReference type="Proteomes" id="UP000000763"/>
    </source>
</evidence>
<reference evidence="3" key="2">
    <citation type="journal article" date="2008" name="Nucleic Acids Res.">
        <title>The rice annotation project database (RAP-DB): 2008 update.</title>
        <authorList>
            <consortium name="The rice annotation project (RAP)"/>
        </authorList>
    </citation>
    <scope>GENOME REANNOTATION</scope>
    <source>
        <strain evidence="3">cv. Nipponbare</strain>
    </source>
</reference>
<sequence>MVQIVKCPGSSPGAAPPRPTAAGERLRRNSQAGGSGSAALPDMDTWNGSSGSPAGRRRGERPHRSSAYAGSNVLCGVARPW</sequence>
<name>Q69XW3_ORYSJ</name>
<gene>
    <name evidence="2" type="primary">P0040H10.22</name>
</gene>
<dbReference type="Proteomes" id="UP000000763">
    <property type="component" value="Chromosome 6"/>
</dbReference>
<proteinExistence type="predicted"/>
<accession>Q69XW3</accession>
<organism evidence="2 3">
    <name type="scientific">Oryza sativa subsp. japonica</name>
    <name type="common">Rice</name>
    <dbReference type="NCBI Taxonomy" id="39947"/>
    <lineage>
        <taxon>Eukaryota</taxon>
        <taxon>Viridiplantae</taxon>
        <taxon>Streptophyta</taxon>
        <taxon>Embryophyta</taxon>
        <taxon>Tracheophyta</taxon>
        <taxon>Spermatophyta</taxon>
        <taxon>Magnoliopsida</taxon>
        <taxon>Liliopsida</taxon>
        <taxon>Poales</taxon>
        <taxon>Poaceae</taxon>
        <taxon>BOP clade</taxon>
        <taxon>Oryzoideae</taxon>
        <taxon>Oryzeae</taxon>
        <taxon>Oryzinae</taxon>
        <taxon>Oryza</taxon>
        <taxon>Oryza sativa</taxon>
    </lineage>
</organism>